<sequence length="71" mass="8273">MTHDKLLTVLLHCLLEKNITIRPIAVNPFYQYAIRKNFLLNYVPKWVLFFTKNASLVGVNADLKQEGRPLM</sequence>
<comment type="caution">
    <text evidence="1">The sequence shown here is derived from an EMBL/GenBank/DDBJ whole genome shotgun (WGS) entry which is preliminary data.</text>
</comment>
<accession>A0A4Z2DHX1</accession>
<evidence type="ECO:0000313" key="1">
    <source>
        <dbReference type="EMBL" id="TNN16028.1"/>
    </source>
</evidence>
<reference evidence="1 2" key="1">
    <citation type="submission" date="2019-03" db="EMBL/GenBank/DDBJ databases">
        <title>An improved genome assembly of the fluke Schistosoma japonicum.</title>
        <authorList>
            <person name="Hu W."/>
            <person name="Luo F."/>
            <person name="Yin M."/>
            <person name="Mo X."/>
            <person name="Sun C."/>
            <person name="Wu Q."/>
            <person name="Zhu B."/>
            <person name="Xiang M."/>
            <person name="Wang J."/>
            <person name="Wang Y."/>
            <person name="Zhang T."/>
            <person name="Xu B."/>
            <person name="Zheng H."/>
            <person name="Feng Z."/>
        </authorList>
    </citation>
    <scope>NUCLEOTIDE SEQUENCE [LARGE SCALE GENOMIC DNA]</scope>
    <source>
        <strain evidence="1">HuSjv2</strain>
        <tissue evidence="1">Worms</tissue>
    </source>
</reference>
<feature type="non-terminal residue" evidence="1">
    <location>
        <position position="71"/>
    </location>
</feature>
<dbReference type="Proteomes" id="UP000311919">
    <property type="component" value="Unassembled WGS sequence"/>
</dbReference>
<protein>
    <submittedName>
        <fullName evidence="1">Uncharacterized protein</fullName>
    </submittedName>
</protein>
<dbReference type="EMBL" id="SKCS01000136">
    <property type="protein sequence ID" value="TNN16028.1"/>
    <property type="molecule type" value="Genomic_DNA"/>
</dbReference>
<proteinExistence type="predicted"/>
<evidence type="ECO:0000313" key="2">
    <source>
        <dbReference type="Proteomes" id="UP000311919"/>
    </source>
</evidence>
<dbReference type="AlphaFoldDB" id="A0A4Z2DHX1"/>
<gene>
    <name evidence="1" type="ORF">EWB00_000844</name>
</gene>
<keyword evidence="2" id="KW-1185">Reference proteome</keyword>
<name>A0A4Z2DHX1_SCHJA</name>
<organism evidence="1 2">
    <name type="scientific">Schistosoma japonicum</name>
    <name type="common">Blood fluke</name>
    <dbReference type="NCBI Taxonomy" id="6182"/>
    <lineage>
        <taxon>Eukaryota</taxon>
        <taxon>Metazoa</taxon>
        <taxon>Spiralia</taxon>
        <taxon>Lophotrochozoa</taxon>
        <taxon>Platyhelminthes</taxon>
        <taxon>Trematoda</taxon>
        <taxon>Digenea</taxon>
        <taxon>Strigeidida</taxon>
        <taxon>Schistosomatoidea</taxon>
        <taxon>Schistosomatidae</taxon>
        <taxon>Schistosoma</taxon>
    </lineage>
</organism>